<accession>A0A512C0Q7</accession>
<keyword evidence="2" id="KW-1185">Reference proteome</keyword>
<dbReference type="EMBL" id="BJYU01000125">
    <property type="protein sequence ID" value="GEO17789.1"/>
    <property type="molecule type" value="Genomic_DNA"/>
</dbReference>
<organism evidence="1 2">
    <name type="scientific">Microvirga aerophila</name>
    <dbReference type="NCBI Taxonomy" id="670291"/>
    <lineage>
        <taxon>Bacteria</taxon>
        <taxon>Pseudomonadati</taxon>
        <taxon>Pseudomonadota</taxon>
        <taxon>Alphaproteobacteria</taxon>
        <taxon>Hyphomicrobiales</taxon>
        <taxon>Methylobacteriaceae</taxon>
        <taxon>Microvirga</taxon>
    </lineage>
</organism>
<evidence type="ECO:0000313" key="2">
    <source>
        <dbReference type="Proteomes" id="UP000321085"/>
    </source>
</evidence>
<comment type="caution">
    <text evidence="1">The sequence shown here is derived from an EMBL/GenBank/DDBJ whole genome shotgun (WGS) entry which is preliminary data.</text>
</comment>
<sequence>MLIWELNCATAAKPDEHWLVARFYLTPLRWLPLSRSGFRLQRDPDPDASAFRKSAGAHNGAFARFWTYAHPPPFAV</sequence>
<evidence type="ECO:0000313" key="1">
    <source>
        <dbReference type="EMBL" id="GEO17789.1"/>
    </source>
</evidence>
<name>A0A512C0Q7_9HYPH</name>
<dbReference type="Proteomes" id="UP000321085">
    <property type="component" value="Unassembled WGS sequence"/>
</dbReference>
<proteinExistence type="predicted"/>
<dbReference type="AlphaFoldDB" id="A0A512C0Q7"/>
<reference evidence="1 2" key="1">
    <citation type="submission" date="2019-07" db="EMBL/GenBank/DDBJ databases">
        <title>Whole genome shotgun sequence of Microvirga aerophila NBRC 106136.</title>
        <authorList>
            <person name="Hosoyama A."/>
            <person name="Uohara A."/>
            <person name="Ohji S."/>
            <person name="Ichikawa N."/>
        </authorList>
    </citation>
    <scope>NUCLEOTIDE SEQUENCE [LARGE SCALE GENOMIC DNA]</scope>
    <source>
        <strain evidence="1 2">NBRC 106136</strain>
    </source>
</reference>
<protein>
    <submittedName>
        <fullName evidence="1">Uncharacterized protein</fullName>
    </submittedName>
</protein>
<gene>
    <name evidence="1" type="ORF">MAE02_54850</name>
</gene>